<sequence>MTTPQDPNTPRPEGTQPTQPLGQPETPAQPTERLAQPGAGQSGTAGEAGAAGHAGSAGEAGSAAQSGAVGQPGSAGQPGGAEQVSGGAQPDPAVQSGSAAQSGTAGQSTEHLPHPEQTPQADGQSTAYVHAPGAVPPRSRWRRAGATTGRVARHRATLVVAALLIGGAVGAGITALALHDHDDRPRVVDARDRGGDPRGGPDRRGDGDFRGRWGGSDDHNGPNRDGDRRGGDRGDGPGRG</sequence>
<organism evidence="3 4">
    <name type="scientific">Actinokineospora globicatena</name>
    <dbReference type="NCBI Taxonomy" id="103729"/>
    <lineage>
        <taxon>Bacteria</taxon>
        <taxon>Bacillati</taxon>
        <taxon>Actinomycetota</taxon>
        <taxon>Actinomycetes</taxon>
        <taxon>Pseudonocardiales</taxon>
        <taxon>Pseudonocardiaceae</taxon>
        <taxon>Actinokineospora</taxon>
    </lineage>
</organism>
<gene>
    <name evidence="3" type="ORF">Aglo03_19010</name>
</gene>
<keyword evidence="4" id="KW-1185">Reference proteome</keyword>
<dbReference type="Proteomes" id="UP001165042">
    <property type="component" value="Unassembled WGS sequence"/>
</dbReference>
<feature type="compositionally biased region" description="Polar residues" evidence="1">
    <location>
        <begin position="95"/>
        <end position="110"/>
    </location>
</feature>
<keyword evidence="2" id="KW-1133">Transmembrane helix</keyword>
<accession>A0A9W6V626</accession>
<feature type="compositionally biased region" description="Polar residues" evidence="1">
    <location>
        <begin position="117"/>
        <end position="127"/>
    </location>
</feature>
<proteinExistence type="predicted"/>
<name>A0A9W6V626_9PSEU</name>
<protein>
    <recommendedName>
        <fullName evidence="5">Collagen triple helix repeat-containing protein</fullName>
    </recommendedName>
</protein>
<feature type="compositionally biased region" description="Polar residues" evidence="1">
    <location>
        <begin position="15"/>
        <end position="29"/>
    </location>
</feature>
<keyword evidence="2" id="KW-0812">Transmembrane</keyword>
<reference evidence="3" key="1">
    <citation type="submission" date="2023-02" db="EMBL/GenBank/DDBJ databases">
        <title>Actinokineospora globicatena NBRC 15670.</title>
        <authorList>
            <person name="Ichikawa N."/>
            <person name="Sato H."/>
            <person name="Tonouchi N."/>
        </authorList>
    </citation>
    <scope>NUCLEOTIDE SEQUENCE</scope>
    <source>
        <strain evidence="3">NBRC 15670</strain>
    </source>
</reference>
<feature type="region of interest" description="Disordered" evidence="1">
    <location>
        <begin position="1"/>
        <end position="153"/>
    </location>
</feature>
<feature type="region of interest" description="Disordered" evidence="1">
    <location>
        <begin position="182"/>
        <end position="240"/>
    </location>
</feature>
<feature type="compositionally biased region" description="Low complexity" evidence="1">
    <location>
        <begin position="38"/>
        <end position="83"/>
    </location>
</feature>
<evidence type="ECO:0000256" key="1">
    <source>
        <dbReference type="SAM" id="MobiDB-lite"/>
    </source>
</evidence>
<evidence type="ECO:0000313" key="3">
    <source>
        <dbReference type="EMBL" id="GLW91085.1"/>
    </source>
</evidence>
<comment type="caution">
    <text evidence="3">The sequence shown here is derived from an EMBL/GenBank/DDBJ whole genome shotgun (WGS) entry which is preliminary data.</text>
</comment>
<dbReference type="RefSeq" id="WP_285609584.1">
    <property type="nucleotide sequence ID" value="NZ_BSSD01000002.1"/>
</dbReference>
<dbReference type="AlphaFoldDB" id="A0A9W6V626"/>
<evidence type="ECO:0008006" key="5">
    <source>
        <dbReference type="Google" id="ProtNLM"/>
    </source>
</evidence>
<evidence type="ECO:0000256" key="2">
    <source>
        <dbReference type="SAM" id="Phobius"/>
    </source>
</evidence>
<feature type="transmembrane region" description="Helical" evidence="2">
    <location>
        <begin position="158"/>
        <end position="178"/>
    </location>
</feature>
<dbReference type="EMBL" id="BSSD01000002">
    <property type="protein sequence ID" value="GLW91085.1"/>
    <property type="molecule type" value="Genomic_DNA"/>
</dbReference>
<evidence type="ECO:0000313" key="4">
    <source>
        <dbReference type="Proteomes" id="UP001165042"/>
    </source>
</evidence>
<keyword evidence="2" id="KW-0472">Membrane</keyword>